<dbReference type="PANTHER" id="PTHR31234">
    <property type="entry name" value="LATE EMBRYOGENESIS ABUNDANT (LEA) HYDROXYPROLINE-RICH GLYCOPROTEIN FAMILY"/>
    <property type="match status" value="1"/>
</dbReference>
<dbReference type="Pfam" id="PF03168">
    <property type="entry name" value="LEA_2"/>
    <property type="match status" value="1"/>
</dbReference>
<dbReference type="EMBL" id="JRKL02003044">
    <property type="protein sequence ID" value="KAF3956582.1"/>
    <property type="molecule type" value="Genomic_DNA"/>
</dbReference>
<dbReference type="PANTHER" id="PTHR31234:SF68">
    <property type="entry name" value="EXPRESSED PROTEIN"/>
    <property type="match status" value="1"/>
</dbReference>
<evidence type="ECO:0000256" key="1">
    <source>
        <dbReference type="ARBA" id="ARBA00004167"/>
    </source>
</evidence>
<comment type="subcellular location">
    <subcellularLocation>
        <location evidence="1">Membrane</location>
        <topology evidence="1">Single-pass membrane protein</topology>
    </subcellularLocation>
</comment>
<feature type="compositionally biased region" description="Pro residues" evidence="5">
    <location>
        <begin position="1"/>
        <end position="10"/>
    </location>
</feature>
<keyword evidence="9" id="KW-1185">Reference proteome</keyword>
<dbReference type="OrthoDB" id="996955at2759"/>
<evidence type="ECO:0000259" key="7">
    <source>
        <dbReference type="Pfam" id="PF03168"/>
    </source>
</evidence>
<dbReference type="GO" id="GO:0098542">
    <property type="term" value="P:defense response to other organism"/>
    <property type="evidence" value="ECO:0007669"/>
    <property type="project" value="InterPro"/>
</dbReference>
<feature type="region of interest" description="Disordered" evidence="5">
    <location>
        <begin position="1"/>
        <end position="45"/>
    </location>
</feature>
<reference evidence="8" key="1">
    <citation type="submission" date="2020-03" db="EMBL/GenBank/DDBJ databases">
        <title>Castanea mollissima Vanexum genome sequencing.</title>
        <authorList>
            <person name="Staton M."/>
        </authorList>
    </citation>
    <scope>NUCLEOTIDE SEQUENCE</scope>
    <source>
        <tissue evidence="8">Leaf</tissue>
    </source>
</reference>
<gene>
    <name evidence="8" type="ORF">CMV_018302</name>
</gene>
<name>A0A8J4R3K7_9ROSI</name>
<accession>A0A8J4R3K7</accession>
<feature type="domain" description="Late embryogenesis abundant protein LEA-2 subgroup" evidence="7">
    <location>
        <begin position="153"/>
        <end position="255"/>
    </location>
</feature>
<organism evidence="8 9">
    <name type="scientific">Castanea mollissima</name>
    <name type="common">Chinese chestnut</name>
    <dbReference type="NCBI Taxonomy" id="60419"/>
    <lineage>
        <taxon>Eukaryota</taxon>
        <taxon>Viridiplantae</taxon>
        <taxon>Streptophyta</taxon>
        <taxon>Embryophyta</taxon>
        <taxon>Tracheophyta</taxon>
        <taxon>Spermatophyta</taxon>
        <taxon>Magnoliopsida</taxon>
        <taxon>eudicotyledons</taxon>
        <taxon>Gunneridae</taxon>
        <taxon>Pentapetalae</taxon>
        <taxon>rosids</taxon>
        <taxon>fabids</taxon>
        <taxon>Fagales</taxon>
        <taxon>Fagaceae</taxon>
        <taxon>Castanea</taxon>
    </lineage>
</organism>
<dbReference type="GO" id="GO:0005886">
    <property type="term" value="C:plasma membrane"/>
    <property type="evidence" value="ECO:0007669"/>
    <property type="project" value="TreeGrafter"/>
</dbReference>
<feature type="compositionally biased region" description="Polar residues" evidence="5">
    <location>
        <begin position="18"/>
        <end position="29"/>
    </location>
</feature>
<comment type="caution">
    <text evidence="8">The sequence shown here is derived from an EMBL/GenBank/DDBJ whole genome shotgun (WGS) entry which is preliminary data.</text>
</comment>
<evidence type="ECO:0000256" key="6">
    <source>
        <dbReference type="SAM" id="Phobius"/>
    </source>
</evidence>
<sequence length="275" mass="30145">MEGRVPPPPPDGDDTDDNSLPLQSSGSKSLPQTPPPPPPLLMTPPPDMCSETYVIQIPKDQIYRIPPPENALFVERRGKKPVEKNKKSRPKCWVWITGSILVVLALIIALILVTLSIVYRSKSPSFSVAHVLVKYAPNSTHKRTQSAGYTISLKANNPNEIMGIDYDSGGVVTLSSKGKKIATGKFPSLEQGETGFKKIKVFLKGTKETIPKEIEKSMKANKTKVPVSLTLNAKLRVKLKLGVIKTWIIDMDVACKFKVNTLGVGSMILSEECQN</sequence>
<evidence type="ECO:0000256" key="5">
    <source>
        <dbReference type="SAM" id="MobiDB-lite"/>
    </source>
</evidence>
<dbReference type="InterPro" id="IPR044839">
    <property type="entry name" value="NDR1-like"/>
</dbReference>
<feature type="transmembrane region" description="Helical" evidence="6">
    <location>
        <begin position="93"/>
        <end position="119"/>
    </location>
</feature>
<keyword evidence="4 6" id="KW-0472">Membrane</keyword>
<evidence type="ECO:0000256" key="4">
    <source>
        <dbReference type="ARBA" id="ARBA00023136"/>
    </source>
</evidence>
<evidence type="ECO:0000256" key="3">
    <source>
        <dbReference type="ARBA" id="ARBA00022989"/>
    </source>
</evidence>
<keyword evidence="2 6" id="KW-0812">Transmembrane</keyword>
<dbReference type="InterPro" id="IPR004864">
    <property type="entry name" value="LEA_2"/>
</dbReference>
<evidence type="ECO:0000313" key="8">
    <source>
        <dbReference type="EMBL" id="KAF3956582.1"/>
    </source>
</evidence>
<protein>
    <recommendedName>
        <fullName evidence="7">Late embryogenesis abundant protein LEA-2 subgroup domain-containing protein</fullName>
    </recommendedName>
</protein>
<keyword evidence="3 6" id="KW-1133">Transmembrane helix</keyword>
<dbReference type="Proteomes" id="UP000737018">
    <property type="component" value="Unassembled WGS sequence"/>
</dbReference>
<evidence type="ECO:0000313" key="9">
    <source>
        <dbReference type="Proteomes" id="UP000737018"/>
    </source>
</evidence>
<dbReference type="AlphaFoldDB" id="A0A8J4R3K7"/>
<evidence type="ECO:0000256" key="2">
    <source>
        <dbReference type="ARBA" id="ARBA00022692"/>
    </source>
</evidence>
<feature type="compositionally biased region" description="Pro residues" evidence="5">
    <location>
        <begin position="32"/>
        <end position="45"/>
    </location>
</feature>
<proteinExistence type="predicted"/>